<dbReference type="AlphaFoldDB" id="A0A507BVF9"/>
<evidence type="ECO:0000256" key="3">
    <source>
        <dbReference type="ARBA" id="ARBA00022833"/>
    </source>
</evidence>
<evidence type="ECO:0000313" key="8">
    <source>
        <dbReference type="Proteomes" id="UP000319731"/>
    </source>
</evidence>
<evidence type="ECO:0000313" key="7">
    <source>
        <dbReference type="EMBL" id="TPX33390.1"/>
    </source>
</evidence>
<comment type="caution">
    <text evidence="7">The sequence shown here is derived from an EMBL/GenBank/DDBJ whole genome shotgun (WGS) entry which is preliminary data.</text>
</comment>
<dbReference type="InterPro" id="IPR013083">
    <property type="entry name" value="Znf_RING/FYVE/PHD"/>
</dbReference>
<name>A0A507BVF9_9FUNG</name>
<dbReference type="STRING" id="1806994.A0A507BVF9"/>
<evidence type="ECO:0000256" key="5">
    <source>
        <dbReference type="SAM" id="MobiDB-lite"/>
    </source>
</evidence>
<keyword evidence="8" id="KW-1185">Reference proteome</keyword>
<proteinExistence type="predicted"/>
<gene>
    <name evidence="7" type="ORF">SmJEL517_g03741</name>
</gene>
<dbReference type="PANTHER" id="PTHR10782">
    <property type="entry name" value="ZINC FINGER MIZ DOMAIN-CONTAINING PROTEIN"/>
    <property type="match status" value="1"/>
</dbReference>
<evidence type="ECO:0000256" key="1">
    <source>
        <dbReference type="ARBA" id="ARBA00022723"/>
    </source>
</evidence>
<evidence type="ECO:0000256" key="4">
    <source>
        <dbReference type="PROSITE-ProRule" id="PRU00452"/>
    </source>
</evidence>
<dbReference type="Gene3D" id="3.30.40.10">
    <property type="entry name" value="Zinc/RING finger domain, C3HC4 (zinc finger)"/>
    <property type="match status" value="1"/>
</dbReference>
<dbReference type="PROSITE" id="PS51044">
    <property type="entry name" value="ZF_SP_RING"/>
    <property type="match status" value="1"/>
</dbReference>
<feature type="domain" description="SP-RING-type" evidence="6">
    <location>
        <begin position="376"/>
        <end position="459"/>
    </location>
</feature>
<dbReference type="InterPro" id="IPR004181">
    <property type="entry name" value="Znf_MIZ"/>
</dbReference>
<accession>A0A507BVF9</accession>
<dbReference type="GO" id="GO:0008270">
    <property type="term" value="F:zinc ion binding"/>
    <property type="evidence" value="ECO:0007669"/>
    <property type="project" value="UniProtKB-KW"/>
</dbReference>
<evidence type="ECO:0000256" key="2">
    <source>
        <dbReference type="ARBA" id="ARBA00022771"/>
    </source>
</evidence>
<sequence length="525" mass="58686">MNGGPSTPNKPVLRSILTDTDYASLRDICRNPRENLSTIGYTEQNRLTIQEIKAILDWLRSHKGLYLGTKSNYKKENWIEALRAAVFPGYERTDVAAQRSPQNIHVPDLSRSSSAAPTPPAPVTINMGTTLEQIAARPWEQLLERNFHSFTNYFYVIEGELGRTVMSPNQGAQTVNIRHDRNNYRMLNPEYNPTDLPGIFRFSRKNRVFLYVCGADFNQYNHFPGPPRTPQGPGRILTEGLLGQSYGQLLRVNGMIVNLKLTKGSLLQQYVDISDSIPASMPQADITRVSLNLPAVGCMFAFAMRKMTDDEMLSVLYAQTLKHLGQNFLIMPTDPQQPFFERLQFKRPTSPLKELVSKLDALSCGSKLNDGTMAGADDEIQAGDTQVTFKCPVSLMRIVHPVKFTKCSHLQCTDASSMLSLMVGNRKETWKCVVCNKESSPKDLIIDGAFRAALNRYPNDERCIVHPDGSTSPFSSQPPPITVHNVLTSVEDSKINILTDDGDDDIVITSFTKKPAKIVEVIEID</sequence>
<dbReference type="PANTHER" id="PTHR10782:SF4">
    <property type="entry name" value="TONALLI, ISOFORM E"/>
    <property type="match status" value="1"/>
</dbReference>
<dbReference type="OrthoDB" id="28127at2759"/>
<dbReference type="GeneID" id="42004966"/>
<keyword evidence="2 4" id="KW-0863">Zinc-finger</keyword>
<dbReference type="EMBL" id="QEAO01000021">
    <property type="protein sequence ID" value="TPX33390.1"/>
    <property type="molecule type" value="Genomic_DNA"/>
</dbReference>
<dbReference type="RefSeq" id="XP_031024402.1">
    <property type="nucleotide sequence ID" value="XM_031169669.1"/>
</dbReference>
<dbReference type="GO" id="GO:0061665">
    <property type="term" value="F:SUMO ligase activity"/>
    <property type="evidence" value="ECO:0007669"/>
    <property type="project" value="TreeGrafter"/>
</dbReference>
<keyword evidence="3" id="KW-0862">Zinc</keyword>
<keyword evidence="1" id="KW-0479">Metal-binding</keyword>
<evidence type="ECO:0000259" key="6">
    <source>
        <dbReference type="PROSITE" id="PS51044"/>
    </source>
</evidence>
<dbReference type="Pfam" id="PF02891">
    <property type="entry name" value="zf-MIZ"/>
    <property type="match status" value="1"/>
</dbReference>
<organism evidence="7 8">
    <name type="scientific">Synchytrium microbalum</name>
    <dbReference type="NCBI Taxonomy" id="1806994"/>
    <lineage>
        <taxon>Eukaryota</taxon>
        <taxon>Fungi</taxon>
        <taxon>Fungi incertae sedis</taxon>
        <taxon>Chytridiomycota</taxon>
        <taxon>Chytridiomycota incertae sedis</taxon>
        <taxon>Chytridiomycetes</taxon>
        <taxon>Synchytriales</taxon>
        <taxon>Synchytriaceae</taxon>
        <taxon>Synchytrium</taxon>
    </lineage>
</organism>
<dbReference type="GO" id="GO:0016925">
    <property type="term" value="P:protein sumoylation"/>
    <property type="evidence" value="ECO:0007669"/>
    <property type="project" value="TreeGrafter"/>
</dbReference>
<protein>
    <recommendedName>
        <fullName evidence="6">SP-RING-type domain-containing protein</fullName>
    </recommendedName>
</protein>
<dbReference type="CDD" id="cd16650">
    <property type="entry name" value="SP-RING_PIAS-like"/>
    <property type="match status" value="1"/>
</dbReference>
<reference evidence="7 8" key="1">
    <citation type="journal article" date="2019" name="Sci. Rep.">
        <title>Comparative genomics of chytrid fungi reveal insights into the obligate biotrophic and pathogenic lifestyle of Synchytrium endobioticum.</title>
        <authorList>
            <person name="van de Vossenberg B.T.L.H."/>
            <person name="Warris S."/>
            <person name="Nguyen H.D.T."/>
            <person name="van Gent-Pelzer M.P.E."/>
            <person name="Joly D.L."/>
            <person name="van de Geest H.C."/>
            <person name="Bonants P.J.M."/>
            <person name="Smith D.S."/>
            <person name="Levesque C.A."/>
            <person name="van der Lee T.A.J."/>
        </authorList>
    </citation>
    <scope>NUCLEOTIDE SEQUENCE [LARGE SCALE GENOMIC DNA]</scope>
    <source>
        <strain evidence="7 8">JEL517</strain>
    </source>
</reference>
<dbReference type="Proteomes" id="UP000319731">
    <property type="component" value="Unassembled WGS sequence"/>
</dbReference>
<feature type="region of interest" description="Disordered" evidence="5">
    <location>
        <begin position="98"/>
        <end position="121"/>
    </location>
</feature>
<dbReference type="GO" id="GO:0000785">
    <property type="term" value="C:chromatin"/>
    <property type="evidence" value="ECO:0007669"/>
    <property type="project" value="TreeGrafter"/>
</dbReference>